<dbReference type="EMBL" id="JMTM01000065">
    <property type="protein sequence ID" value="OAZ03106.1"/>
    <property type="molecule type" value="Genomic_DNA"/>
</dbReference>
<proteinExistence type="predicted"/>
<name>A0A199XPB9_9FLAO</name>
<gene>
    <name evidence="1" type="ORF">FLB_23520</name>
</gene>
<reference evidence="1 2" key="1">
    <citation type="submission" date="2016-06" db="EMBL/GenBank/DDBJ databases">
        <title>Draft genome sequence of Flavobacterium succinicans strain DD5b.</title>
        <authorList>
            <person name="Poehlein A."/>
            <person name="Daniel R."/>
            <person name="Simeonova D.D."/>
        </authorList>
    </citation>
    <scope>NUCLEOTIDE SEQUENCE [LARGE SCALE GENOMIC DNA]</scope>
    <source>
        <strain evidence="1 2">DD5b</strain>
    </source>
</reference>
<dbReference type="PATRIC" id="fig|29536.5.peg.2451"/>
<comment type="caution">
    <text evidence="1">The sequence shown here is derived from an EMBL/GenBank/DDBJ whole genome shotgun (WGS) entry which is preliminary data.</text>
</comment>
<sequence>MNISLASLNDVADIMSFINSEWKEGHILARDEVFFRYEHQIKDQINFVILKDENMKINGVLGFIPSALEDDSDICTVIWKVSKNSQNPILGIQLLQFLQKEKGVRTVLSVGINKKTIGIYKYLGMYTDSLNQFVMINKNIQEFKIAKVNELKDFDSISVSLDVNYDIELIKQELDLSDFNFEEYKQNIPFKNKKYFCKRYFEHPIYQYGIYCAYLKDKPVGLIVTRVQPYNGSKVLRIVDFIGEEKSLLSFGNFFSELIVKEGYEYADFYCFGLDKEVLINAGFCLIDPTKEDLIIPNYFAPYLQENIPIYFFADTNKIQSLRLFKADGDQDRPN</sequence>
<dbReference type="AlphaFoldDB" id="A0A199XPB9"/>
<evidence type="ECO:0000313" key="2">
    <source>
        <dbReference type="Proteomes" id="UP000093807"/>
    </source>
</evidence>
<evidence type="ECO:0000313" key="1">
    <source>
        <dbReference type="EMBL" id="OAZ03106.1"/>
    </source>
</evidence>
<evidence type="ECO:0008006" key="3">
    <source>
        <dbReference type="Google" id="ProtNLM"/>
    </source>
</evidence>
<protein>
    <recommendedName>
        <fullName evidence="3">N-acetyltransferase domain-containing protein</fullName>
    </recommendedName>
</protein>
<keyword evidence="2" id="KW-1185">Reference proteome</keyword>
<dbReference type="OrthoDB" id="5570877at2"/>
<dbReference type="RefSeq" id="WP_064716133.1">
    <property type="nucleotide sequence ID" value="NZ_JMTM01000065.1"/>
</dbReference>
<organism evidence="1 2">
    <name type="scientific">Flavobacterium succinicans</name>
    <dbReference type="NCBI Taxonomy" id="29536"/>
    <lineage>
        <taxon>Bacteria</taxon>
        <taxon>Pseudomonadati</taxon>
        <taxon>Bacteroidota</taxon>
        <taxon>Flavobacteriia</taxon>
        <taxon>Flavobacteriales</taxon>
        <taxon>Flavobacteriaceae</taxon>
        <taxon>Flavobacterium</taxon>
    </lineage>
</organism>
<accession>A0A199XPB9</accession>
<dbReference type="Proteomes" id="UP000093807">
    <property type="component" value="Unassembled WGS sequence"/>
</dbReference>